<keyword evidence="2" id="KW-0695">RNA-directed DNA polymerase</keyword>
<evidence type="ECO:0000313" key="3">
    <source>
        <dbReference type="Proteomes" id="UP001458880"/>
    </source>
</evidence>
<dbReference type="Proteomes" id="UP001458880">
    <property type="component" value="Unassembled WGS sequence"/>
</dbReference>
<feature type="domain" description="Reverse transcriptase" evidence="1">
    <location>
        <begin position="1"/>
        <end position="226"/>
    </location>
</feature>
<dbReference type="Pfam" id="PF00078">
    <property type="entry name" value="RVT_1"/>
    <property type="match status" value="1"/>
</dbReference>
<dbReference type="PROSITE" id="PS50878">
    <property type="entry name" value="RT_POL"/>
    <property type="match status" value="1"/>
</dbReference>
<evidence type="ECO:0000313" key="2">
    <source>
        <dbReference type="EMBL" id="KAK9693748.1"/>
    </source>
</evidence>
<comment type="caution">
    <text evidence="2">The sequence shown here is derived from an EMBL/GenBank/DDBJ whole genome shotgun (WGS) entry which is preliminary data.</text>
</comment>
<proteinExistence type="predicted"/>
<dbReference type="SUPFAM" id="SSF56672">
    <property type="entry name" value="DNA/RNA polymerases"/>
    <property type="match status" value="1"/>
</dbReference>
<sequence>MLVNRLNERLVDSRSASQYGFRGGRSTEDAWCKGAFDNLRWDRLLAHLRDSGCMEMGVWYSYFKERKIRMKNAREEVWKDNSGCMEMGVWYSYFKERKIRMKNAREEVWKDITRGCPQGSICGPAVWNMMMDVLLNELNESGCKVVAYADDLLLMIEGNSRRMLEENGSTWMRMVIDWGERMGVSVSDTKTECMLLKGILSRAPSVRMGESGMKYVKEVKYLGVNVGERMSFRPHLERMREKITRVAGSMSRILRKEWGLRRRATSIIYKGLLFPCVSYGASVSKPVLRFQYGRDLLNSCQRASVSKPVLRFQYGRDLLNSCQRVALYACLSVCRTVSTDAMQILMGEAPTVSTDAMQILMGEAPWDLECERRAYAYMLKKGVRMGENDWMTTDEVEGRTLKESLEGLNDSARCRCGAEREDWLHVLTECDRYEDLRDLERMGIRINADGSVNVEGVMYEREYGCFRDFSEAAFGRRRRENVE</sequence>
<keyword evidence="3" id="KW-1185">Reference proteome</keyword>
<gene>
    <name evidence="2" type="ORF">QE152_g33985</name>
</gene>
<dbReference type="AlphaFoldDB" id="A0AAW1IUN1"/>
<organism evidence="2 3">
    <name type="scientific">Popillia japonica</name>
    <name type="common">Japanese beetle</name>
    <dbReference type="NCBI Taxonomy" id="7064"/>
    <lineage>
        <taxon>Eukaryota</taxon>
        <taxon>Metazoa</taxon>
        <taxon>Ecdysozoa</taxon>
        <taxon>Arthropoda</taxon>
        <taxon>Hexapoda</taxon>
        <taxon>Insecta</taxon>
        <taxon>Pterygota</taxon>
        <taxon>Neoptera</taxon>
        <taxon>Endopterygota</taxon>
        <taxon>Coleoptera</taxon>
        <taxon>Polyphaga</taxon>
        <taxon>Scarabaeiformia</taxon>
        <taxon>Scarabaeidae</taxon>
        <taxon>Rutelinae</taxon>
        <taxon>Popillia</taxon>
    </lineage>
</organism>
<dbReference type="PANTHER" id="PTHR37557">
    <property type="entry name" value="115 KDA PROTEIN IN TYPE-1 RETROTRANSPOSABLE ELEMENT R1DM-LIKE PROTEIN-RELATED-RELATED"/>
    <property type="match status" value="1"/>
</dbReference>
<reference evidence="2 3" key="1">
    <citation type="journal article" date="2024" name="BMC Genomics">
        <title>De novo assembly and annotation of Popillia japonica's genome with initial clues to its potential as an invasive pest.</title>
        <authorList>
            <person name="Cucini C."/>
            <person name="Boschi S."/>
            <person name="Funari R."/>
            <person name="Cardaioli E."/>
            <person name="Iannotti N."/>
            <person name="Marturano G."/>
            <person name="Paoli F."/>
            <person name="Bruttini M."/>
            <person name="Carapelli A."/>
            <person name="Frati F."/>
            <person name="Nardi F."/>
        </authorList>
    </citation>
    <scope>NUCLEOTIDE SEQUENCE [LARGE SCALE GENOMIC DNA]</scope>
    <source>
        <strain evidence="2">DMR45628</strain>
    </source>
</reference>
<evidence type="ECO:0000259" key="1">
    <source>
        <dbReference type="PROSITE" id="PS50878"/>
    </source>
</evidence>
<accession>A0AAW1IUN1</accession>
<dbReference type="InterPro" id="IPR000477">
    <property type="entry name" value="RT_dom"/>
</dbReference>
<dbReference type="InterPro" id="IPR043502">
    <property type="entry name" value="DNA/RNA_pol_sf"/>
</dbReference>
<keyword evidence="2" id="KW-0808">Transferase</keyword>
<dbReference type="GO" id="GO:0003964">
    <property type="term" value="F:RNA-directed DNA polymerase activity"/>
    <property type="evidence" value="ECO:0007669"/>
    <property type="project" value="UniProtKB-KW"/>
</dbReference>
<keyword evidence="2" id="KW-0548">Nucleotidyltransferase</keyword>
<name>A0AAW1IUN1_POPJA</name>
<protein>
    <submittedName>
        <fullName evidence="2">Reverse transcriptase (RNA-dependent DNA polymerase)</fullName>
    </submittedName>
</protein>
<dbReference type="EMBL" id="JASPKY010000532">
    <property type="protein sequence ID" value="KAK9693748.1"/>
    <property type="molecule type" value="Genomic_DNA"/>
</dbReference>
<dbReference type="PANTHER" id="PTHR37557:SF4">
    <property type="entry name" value="CCHC-TYPE DOMAIN-CONTAINING PROTEIN"/>
    <property type="match status" value="1"/>
</dbReference>